<dbReference type="Gene3D" id="2.60.40.1120">
    <property type="entry name" value="Carboxypeptidase-like, regulatory domain"/>
    <property type="match status" value="1"/>
</dbReference>
<keyword evidence="5 7" id="KW-0472">Membrane</keyword>
<comment type="subcellular location">
    <subcellularLocation>
        <location evidence="1 7">Cell outer membrane</location>
        <topology evidence="1 7">Multi-pass membrane protein</topology>
    </subcellularLocation>
</comment>
<evidence type="ECO:0000313" key="11">
    <source>
        <dbReference type="Proteomes" id="UP000263900"/>
    </source>
</evidence>
<feature type="domain" description="TonB-dependent receptor plug" evidence="9">
    <location>
        <begin position="114"/>
        <end position="240"/>
    </location>
</feature>
<dbReference type="Pfam" id="PF07715">
    <property type="entry name" value="Plug"/>
    <property type="match status" value="1"/>
</dbReference>
<dbReference type="SUPFAM" id="SSF49464">
    <property type="entry name" value="Carboxypeptidase regulatory domain-like"/>
    <property type="match status" value="1"/>
</dbReference>
<dbReference type="NCBIfam" id="TIGR04056">
    <property type="entry name" value="OMP_RagA_SusC"/>
    <property type="match status" value="1"/>
</dbReference>
<keyword evidence="4 7" id="KW-0812">Transmembrane</keyword>
<evidence type="ECO:0000256" key="1">
    <source>
        <dbReference type="ARBA" id="ARBA00004571"/>
    </source>
</evidence>
<dbReference type="SUPFAM" id="SSF56935">
    <property type="entry name" value="Porins"/>
    <property type="match status" value="1"/>
</dbReference>
<evidence type="ECO:0000256" key="8">
    <source>
        <dbReference type="SAM" id="SignalP"/>
    </source>
</evidence>
<keyword evidence="2 7" id="KW-0813">Transport</keyword>
<dbReference type="Gene3D" id="2.40.170.20">
    <property type="entry name" value="TonB-dependent receptor, beta-barrel domain"/>
    <property type="match status" value="1"/>
</dbReference>
<keyword evidence="11" id="KW-1185">Reference proteome</keyword>
<dbReference type="KEGG" id="pseg:D3H65_10680"/>
<dbReference type="PROSITE" id="PS52016">
    <property type="entry name" value="TONB_DEPENDENT_REC_3"/>
    <property type="match status" value="1"/>
</dbReference>
<dbReference type="OrthoDB" id="9768177at2"/>
<sequence>MMKKFFLSCVLLCLSLCMLGQEVMITGVISDAKGAPLPGVSIKIKGTERGVTTNDKGFFSIPTKVNDVLEISYVGYAPQTVKVVNERPLSIKLAESNSNLTETVVIGYQKVTRKKNTAAISSISGKELANLPAASFDQLLQGRLSGVNVQNFSGAPGATPSVSVRGSSLITSAYDENTVLNTPLYVVDGVPQPTETYVGPGTGTGMNYLGGVNPNDIESIDVLKDASAAAIYGSRAANGVILITTKKGRSGAPKVIVSGYAGIVQRPELRDVTLGVAERRAKMDILLKQLEPSQKRGLPYLLTDSLNPAFNGNTDWQDMFYQSGSIKSADLSLSGGSDGGTNYRFSTNYYDEKGIIKATGFKRYTMRLNLGARTLGGKLEINPIINYSRTDKSRGNGDGNSPISLGAGNMPTSLFNLDPNKKAFLLGQYEDNLDKNISNQFNFTLNLGYNFNSHLRLTSLTSYIYRNARRDYNRTSELMNDNGNYSYTFSDNGVTIMSSNYLSYVNSFGKHNLSVVGGQEFTYDQYQYTTASGSGGASDQIQVVQGFQQLKIGAYSDYQAYGLLSYYGRMAYDFDGKYLLSGSVRTDGSSRFGEDNKWGFFPSASAAWIMTEESWMKGITNTFSMIKLRASLGTSGAMPNENYLQYNLYNVNDVPFNGNDRAGTYNSITAVTPNFYNGAAQKGLSWERSKQWNIGTDVEIQNGKYSASLDFYNKENSFGLFSVLLPVTSGYDVAKTNSIGVRNYGVELTLAANLLPSKSELKWFSRLNIGFNKNKIMNLPNGGRDLVLNGDRFDKNHILSVGSPINAFYLYKTLGVYATDKDVPVNPFTGGLFRNPNGEYRAGDFQFADLDGDYLIDVFNEGLNPDKMPVGDPNPKVTGGITNNFTWKNLSLSVFCTFTFGRDVLNLFKSDRFANSQDGSANYNFARFSIADLNKYNIWREPGDKAEYAKYDLGSYRYYYTSAQTFFLEKGDYFRVKSIILGYDLSRNLLSKFKIDRFKVFGSIDNVAMFQRSKDLPDAEAVNSYGEYSGAGYPIPRKFTLGLEVQF</sequence>
<dbReference type="RefSeq" id="WP_119050299.1">
    <property type="nucleotide sequence ID" value="NZ_CP032157.1"/>
</dbReference>
<proteinExistence type="inferred from homology"/>
<keyword evidence="3 7" id="KW-1134">Transmembrane beta strand</keyword>
<evidence type="ECO:0000313" key="10">
    <source>
        <dbReference type="EMBL" id="AXY74412.1"/>
    </source>
</evidence>
<protein>
    <submittedName>
        <fullName evidence="10">SusC/RagA family TonB-linked outer membrane protein</fullName>
    </submittedName>
</protein>
<accession>A0A3B7MJ20</accession>
<dbReference type="InterPro" id="IPR039426">
    <property type="entry name" value="TonB-dep_rcpt-like"/>
</dbReference>
<feature type="chain" id="PRO_5017607448" evidence="8">
    <location>
        <begin position="21"/>
        <end position="1047"/>
    </location>
</feature>
<evidence type="ECO:0000259" key="9">
    <source>
        <dbReference type="Pfam" id="PF07715"/>
    </source>
</evidence>
<evidence type="ECO:0000256" key="3">
    <source>
        <dbReference type="ARBA" id="ARBA00022452"/>
    </source>
</evidence>
<evidence type="ECO:0000256" key="6">
    <source>
        <dbReference type="ARBA" id="ARBA00023237"/>
    </source>
</evidence>
<dbReference type="AlphaFoldDB" id="A0A3B7MJ20"/>
<organism evidence="10 11">
    <name type="scientific">Paraflavitalea soli</name>
    <dbReference type="NCBI Taxonomy" id="2315862"/>
    <lineage>
        <taxon>Bacteria</taxon>
        <taxon>Pseudomonadati</taxon>
        <taxon>Bacteroidota</taxon>
        <taxon>Chitinophagia</taxon>
        <taxon>Chitinophagales</taxon>
        <taxon>Chitinophagaceae</taxon>
        <taxon>Paraflavitalea</taxon>
    </lineage>
</organism>
<reference evidence="10 11" key="1">
    <citation type="submission" date="2018-09" db="EMBL/GenBank/DDBJ databases">
        <title>Genome sequencing of strain 6GH32-13.</title>
        <authorList>
            <person name="Weon H.-Y."/>
            <person name="Heo J."/>
            <person name="Kwon S.-W."/>
        </authorList>
    </citation>
    <scope>NUCLEOTIDE SEQUENCE [LARGE SCALE GENOMIC DNA]</scope>
    <source>
        <strain evidence="10 11">5GH32-13</strain>
    </source>
</reference>
<dbReference type="NCBIfam" id="TIGR04057">
    <property type="entry name" value="SusC_RagA_signa"/>
    <property type="match status" value="1"/>
</dbReference>
<gene>
    <name evidence="10" type="ORF">D3H65_10680</name>
</gene>
<keyword evidence="6 7" id="KW-0998">Cell outer membrane</keyword>
<dbReference type="GO" id="GO:0009279">
    <property type="term" value="C:cell outer membrane"/>
    <property type="evidence" value="ECO:0007669"/>
    <property type="project" value="UniProtKB-SubCell"/>
</dbReference>
<dbReference type="InterPro" id="IPR037066">
    <property type="entry name" value="Plug_dom_sf"/>
</dbReference>
<evidence type="ECO:0000256" key="5">
    <source>
        <dbReference type="ARBA" id="ARBA00023136"/>
    </source>
</evidence>
<evidence type="ECO:0000256" key="2">
    <source>
        <dbReference type="ARBA" id="ARBA00022448"/>
    </source>
</evidence>
<dbReference type="EMBL" id="CP032157">
    <property type="protein sequence ID" value="AXY74412.1"/>
    <property type="molecule type" value="Genomic_DNA"/>
</dbReference>
<evidence type="ECO:0000256" key="4">
    <source>
        <dbReference type="ARBA" id="ARBA00022692"/>
    </source>
</evidence>
<evidence type="ECO:0000256" key="7">
    <source>
        <dbReference type="PROSITE-ProRule" id="PRU01360"/>
    </source>
</evidence>
<dbReference type="Gene3D" id="2.170.130.10">
    <property type="entry name" value="TonB-dependent receptor, plug domain"/>
    <property type="match status" value="1"/>
</dbReference>
<keyword evidence="8" id="KW-0732">Signal</keyword>
<dbReference type="InterPro" id="IPR023997">
    <property type="entry name" value="TonB-dep_OMP_SusC/RagA_CS"/>
</dbReference>
<name>A0A3B7MJ20_9BACT</name>
<dbReference type="InterPro" id="IPR008969">
    <property type="entry name" value="CarboxyPept-like_regulatory"/>
</dbReference>
<dbReference type="Proteomes" id="UP000263900">
    <property type="component" value="Chromosome"/>
</dbReference>
<dbReference type="Pfam" id="PF13715">
    <property type="entry name" value="CarbopepD_reg_2"/>
    <property type="match status" value="1"/>
</dbReference>
<feature type="signal peptide" evidence="8">
    <location>
        <begin position="1"/>
        <end position="20"/>
    </location>
</feature>
<dbReference type="InterPro" id="IPR023996">
    <property type="entry name" value="TonB-dep_OMP_SusC/RagA"/>
</dbReference>
<dbReference type="InterPro" id="IPR012910">
    <property type="entry name" value="Plug_dom"/>
</dbReference>
<dbReference type="InterPro" id="IPR036942">
    <property type="entry name" value="Beta-barrel_TonB_sf"/>
</dbReference>
<comment type="similarity">
    <text evidence="7">Belongs to the TonB-dependent receptor family.</text>
</comment>